<evidence type="ECO:0000313" key="3">
    <source>
        <dbReference type="Proteomes" id="UP000708208"/>
    </source>
</evidence>
<gene>
    <name evidence="2" type="ORF">AFUS01_LOCUS43470</name>
</gene>
<keyword evidence="1" id="KW-0472">Membrane</keyword>
<dbReference type="EMBL" id="CAJVCH010570056">
    <property type="protein sequence ID" value="CAG7833904.1"/>
    <property type="molecule type" value="Genomic_DNA"/>
</dbReference>
<name>A0A8J2LIU5_9HEXA</name>
<protein>
    <recommendedName>
        <fullName evidence="4">Regulator of microtubule dynamics protein 2</fullName>
    </recommendedName>
</protein>
<dbReference type="GO" id="GO:0005739">
    <property type="term" value="C:mitochondrion"/>
    <property type="evidence" value="ECO:0007669"/>
    <property type="project" value="TreeGrafter"/>
</dbReference>
<evidence type="ECO:0008006" key="4">
    <source>
        <dbReference type="Google" id="ProtNLM"/>
    </source>
</evidence>
<dbReference type="Proteomes" id="UP000708208">
    <property type="component" value="Unassembled WGS sequence"/>
</dbReference>
<organism evidence="2 3">
    <name type="scientific">Allacma fusca</name>
    <dbReference type="NCBI Taxonomy" id="39272"/>
    <lineage>
        <taxon>Eukaryota</taxon>
        <taxon>Metazoa</taxon>
        <taxon>Ecdysozoa</taxon>
        <taxon>Arthropoda</taxon>
        <taxon>Hexapoda</taxon>
        <taxon>Collembola</taxon>
        <taxon>Symphypleona</taxon>
        <taxon>Sminthuridae</taxon>
        <taxon>Allacma</taxon>
    </lineage>
</organism>
<keyword evidence="3" id="KW-1185">Reference proteome</keyword>
<keyword evidence="1" id="KW-0812">Transmembrane</keyword>
<sequence>MDTDETADSDLLIWEKRLVLMAAFGFVGLGAFFGICSVYFHYIKHQVEKHVAIHSISTPLDRTGNRGSEELKVSVEKVKPVSNARVITVAVETEHRQVRTLSVGTVESSEMAPTYSISMNETSSRSGSMIAKSVGTGTDEAENVELFFANIDELLDGSTADQHDAYGKLKSTGDKLKNVSDFWWRMAKATHIEAQMAEQRQDKDCQKGLLISAVACAEKAVKLNENSAESHKWLAITSGSRGEFLKINDRIQSGFIFKEHVDRALALNPLDSSLHHLLGRFCYEVSQLTWVERRMASTLFSNPPTSTVQEALHHFLEAEKLGDKPLIENRMYVARCYISTGDNPKAAFWLKSASGLTAESPSEKKAQAIVNELMNKYKNVPPIGRKSISTEDKLQIIQKIIIYVHFVNSYRMDQDN</sequence>
<evidence type="ECO:0000256" key="1">
    <source>
        <dbReference type="SAM" id="Phobius"/>
    </source>
</evidence>
<dbReference type="PANTHER" id="PTHR16056">
    <property type="entry name" value="REGULATOR OF MICROTUBULE DYNAMICS PROTEIN"/>
    <property type="match status" value="1"/>
</dbReference>
<dbReference type="GO" id="GO:0097431">
    <property type="term" value="C:mitotic spindle pole"/>
    <property type="evidence" value="ECO:0007669"/>
    <property type="project" value="TreeGrafter"/>
</dbReference>
<dbReference type="OrthoDB" id="512473at2759"/>
<dbReference type="GO" id="GO:0005876">
    <property type="term" value="C:spindle microtubule"/>
    <property type="evidence" value="ECO:0007669"/>
    <property type="project" value="TreeGrafter"/>
</dbReference>
<dbReference type="GO" id="GO:0008017">
    <property type="term" value="F:microtubule binding"/>
    <property type="evidence" value="ECO:0007669"/>
    <property type="project" value="TreeGrafter"/>
</dbReference>
<dbReference type="PANTHER" id="PTHR16056:SF37">
    <property type="entry name" value="REGULATOR OF MICROTUBULE DYNAMICS PROTEIN 3-LIKE ISOFORM X1"/>
    <property type="match status" value="1"/>
</dbReference>
<dbReference type="InterPro" id="IPR049039">
    <property type="entry name" value="RMD1-3_a_helical_rpt"/>
</dbReference>
<dbReference type="AlphaFoldDB" id="A0A8J2LIU5"/>
<feature type="transmembrane region" description="Helical" evidence="1">
    <location>
        <begin position="18"/>
        <end position="40"/>
    </location>
</feature>
<comment type="caution">
    <text evidence="2">The sequence shown here is derived from an EMBL/GenBank/DDBJ whole genome shotgun (WGS) entry which is preliminary data.</text>
</comment>
<proteinExistence type="predicted"/>
<keyword evidence="1" id="KW-1133">Transmembrane helix</keyword>
<reference evidence="2" key="1">
    <citation type="submission" date="2021-06" db="EMBL/GenBank/DDBJ databases">
        <authorList>
            <person name="Hodson N. C."/>
            <person name="Mongue J. A."/>
            <person name="Jaron S. K."/>
        </authorList>
    </citation>
    <scope>NUCLEOTIDE SEQUENCE</scope>
</reference>
<evidence type="ECO:0000313" key="2">
    <source>
        <dbReference type="EMBL" id="CAG7833904.1"/>
    </source>
</evidence>
<dbReference type="Pfam" id="PF21033">
    <property type="entry name" value="RMD1-3"/>
    <property type="match status" value="1"/>
</dbReference>
<accession>A0A8J2LIU5</accession>